<evidence type="ECO:0000256" key="1">
    <source>
        <dbReference type="SAM" id="MobiDB-lite"/>
    </source>
</evidence>
<feature type="compositionally biased region" description="Basic and acidic residues" evidence="1">
    <location>
        <begin position="153"/>
        <end position="178"/>
    </location>
</feature>
<organism evidence="2 3">
    <name type="scientific">Rubroshorea leprosula</name>
    <dbReference type="NCBI Taxonomy" id="152421"/>
    <lineage>
        <taxon>Eukaryota</taxon>
        <taxon>Viridiplantae</taxon>
        <taxon>Streptophyta</taxon>
        <taxon>Embryophyta</taxon>
        <taxon>Tracheophyta</taxon>
        <taxon>Spermatophyta</taxon>
        <taxon>Magnoliopsida</taxon>
        <taxon>eudicotyledons</taxon>
        <taxon>Gunneridae</taxon>
        <taxon>Pentapetalae</taxon>
        <taxon>rosids</taxon>
        <taxon>malvids</taxon>
        <taxon>Malvales</taxon>
        <taxon>Dipterocarpaceae</taxon>
        <taxon>Rubroshorea</taxon>
    </lineage>
</organism>
<dbReference type="AlphaFoldDB" id="A0AAV5JKN8"/>
<reference evidence="2 3" key="1">
    <citation type="journal article" date="2021" name="Commun. Biol.">
        <title>The genome of Shorea leprosula (Dipterocarpaceae) highlights the ecological relevance of drought in aseasonal tropical rainforests.</title>
        <authorList>
            <person name="Ng K.K.S."/>
            <person name="Kobayashi M.J."/>
            <person name="Fawcett J.A."/>
            <person name="Hatakeyama M."/>
            <person name="Paape T."/>
            <person name="Ng C.H."/>
            <person name="Ang C.C."/>
            <person name="Tnah L.H."/>
            <person name="Lee C.T."/>
            <person name="Nishiyama T."/>
            <person name="Sese J."/>
            <person name="O'Brien M.J."/>
            <person name="Copetti D."/>
            <person name="Mohd Noor M.I."/>
            <person name="Ong R.C."/>
            <person name="Putra M."/>
            <person name="Sireger I.Z."/>
            <person name="Indrioko S."/>
            <person name="Kosugi Y."/>
            <person name="Izuno A."/>
            <person name="Isagi Y."/>
            <person name="Lee S.L."/>
            <person name="Shimizu K.K."/>
        </authorList>
    </citation>
    <scope>NUCLEOTIDE SEQUENCE [LARGE SCALE GENOMIC DNA]</scope>
    <source>
        <strain evidence="2">214</strain>
    </source>
</reference>
<dbReference type="Proteomes" id="UP001054252">
    <property type="component" value="Unassembled WGS sequence"/>
</dbReference>
<keyword evidence="3" id="KW-1185">Reference proteome</keyword>
<protein>
    <submittedName>
        <fullName evidence="2">Uncharacterized protein</fullName>
    </submittedName>
</protein>
<dbReference type="InterPro" id="IPR036322">
    <property type="entry name" value="WD40_repeat_dom_sf"/>
</dbReference>
<dbReference type="SUPFAM" id="SSF50978">
    <property type="entry name" value="WD40 repeat-like"/>
    <property type="match status" value="1"/>
</dbReference>
<accession>A0AAV5JKN8</accession>
<proteinExistence type="predicted"/>
<evidence type="ECO:0000313" key="3">
    <source>
        <dbReference type="Proteomes" id="UP001054252"/>
    </source>
</evidence>
<feature type="region of interest" description="Disordered" evidence="1">
    <location>
        <begin position="140"/>
        <end position="178"/>
    </location>
</feature>
<name>A0AAV5JKN8_9ROSI</name>
<sequence>MVYDINTLKLVIEIGHYENYGTDIEPAIPATKLNWVSNHRLVMVVSSHSELSGVMGNIKFWDIRSGNVVFELKEKVNCFADVCVSDNLNSIFKVGVNSGEVFYADFRILGGGGGDHDGGGNNSDIRVCLGDDRKIINGKKEGSGCKTNPARTWVRDEPNKGKREKKKGPVEGEDKTEWGRRWRQISSYKII</sequence>
<gene>
    <name evidence="2" type="ORF">SLEP1_g22268</name>
</gene>
<dbReference type="EMBL" id="BPVZ01000033">
    <property type="protein sequence ID" value="GKV10975.1"/>
    <property type="molecule type" value="Genomic_DNA"/>
</dbReference>
<comment type="caution">
    <text evidence="2">The sequence shown here is derived from an EMBL/GenBank/DDBJ whole genome shotgun (WGS) entry which is preliminary data.</text>
</comment>
<evidence type="ECO:0000313" key="2">
    <source>
        <dbReference type="EMBL" id="GKV10975.1"/>
    </source>
</evidence>